<dbReference type="CDD" id="cd00198">
    <property type="entry name" value="vWFA"/>
    <property type="match status" value="1"/>
</dbReference>
<dbReference type="PANTHER" id="PTHR45737:SF6">
    <property type="entry name" value="VON WILLEBRAND FACTOR A DOMAIN-CONTAINING PROTEIN 5A"/>
    <property type="match status" value="1"/>
</dbReference>
<dbReference type="PROSITE" id="PS51257">
    <property type="entry name" value="PROKAR_LIPOPROTEIN"/>
    <property type="match status" value="1"/>
</dbReference>
<dbReference type="Proteomes" id="UP000433493">
    <property type="component" value="Unassembled WGS sequence"/>
</dbReference>
<dbReference type="AlphaFoldDB" id="A0A7J5BBJ3"/>
<dbReference type="OrthoDB" id="3170630at2"/>
<dbReference type="PANTHER" id="PTHR45737">
    <property type="entry name" value="VON WILLEBRAND FACTOR A DOMAIN-CONTAINING PROTEIN 5A"/>
    <property type="match status" value="1"/>
</dbReference>
<reference evidence="3 4" key="1">
    <citation type="submission" date="2019-09" db="EMBL/GenBank/DDBJ databases">
        <title>Phylogeny of genus Pseudoclavibacter and closely related genus.</title>
        <authorList>
            <person name="Li Y."/>
        </authorList>
    </citation>
    <scope>NUCLEOTIDE SEQUENCE [LARGE SCALE GENOMIC DNA]</scope>
    <source>
        <strain evidence="3 4">KCTC 13959</strain>
    </source>
</reference>
<dbReference type="SUPFAM" id="SSF53850">
    <property type="entry name" value="Periplasmic binding protein-like II"/>
    <property type="match status" value="1"/>
</dbReference>
<sequence>MKTLLKALVKALALAIVLPFALAGCGMVGGSGDPIRILAGSEVRDLEPILEEMTRVTGIEIEFEYIGTLDGTEALLEAEADLAWDAIWFPSNRYLSLFPGGADLITSSESIMRSPVVLGLRPEVASALGWSTDAPPTWQEIIDAVNAGELSYGMTSPISSNSGFTTLVQLATALSGTGTVLEPTDIAATTQPLQQFAKGQQLASGSSGWLLDKFVADPTVVDGIFNYESVLQDVTVDGEPLTIVIPSDGVITSDYPLALLRGADEKTTEDFGLMTDYLLSAEVQEQIAQDTHRRTSATPPAADANVFELPFPNQLETVQSLLETWLAEAKKPSNMVFAIDTSGSMDGDRMEDLNEALGVLAGVEAEGTNAFLKLQPREQITFLEFASSIKSTETFDLPSDQSAYESTMAEIGQHIDGFEPVGGTSVYTTLAEAYELAAEGAGDGSISSIVLFTDGQSNEGMDLAEFEAWHENYLRTHPEAATIPVYTVQFGDSNREEMEAIAELTGGRLFDATSDSLAAAFREIRGYL</sequence>
<evidence type="ECO:0000313" key="3">
    <source>
        <dbReference type="EMBL" id="KAB1643484.1"/>
    </source>
</evidence>
<dbReference type="Gene3D" id="3.40.190.10">
    <property type="entry name" value="Periplasmic binding protein-like II"/>
    <property type="match status" value="2"/>
</dbReference>
<dbReference type="PROSITE" id="PS50234">
    <property type="entry name" value="VWFA"/>
    <property type="match status" value="1"/>
</dbReference>
<feature type="signal peptide" evidence="1">
    <location>
        <begin position="1"/>
        <end position="23"/>
    </location>
</feature>
<dbReference type="EMBL" id="WBKB01000003">
    <property type="protein sequence ID" value="KAB1643484.1"/>
    <property type="molecule type" value="Genomic_DNA"/>
</dbReference>
<evidence type="ECO:0000259" key="2">
    <source>
        <dbReference type="PROSITE" id="PS50234"/>
    </source>
</evidence>
<dbReference type="Pfam" id="PF13416">
    <property type="entry name" value="SBP_bac_8"/>
    <property type="match status" value="1"/>
</dbReference>
<evidence type="ECO:0000256" key="1">
    <source>
        <dbReference type="SAM" id="SignalP"/>
    </source>
</evidence>
<evidence type="ECO:0000313" key="4">
    <source>
        <dbReference type="Proteomes" id="UP000433493"/>
    </source>
</evidence>
<dbReference type="InterPro" id="IPR006059">
    <property type="entry name" value="SBP"/>
</dbReference>
<feature type="domain" description="VWFA" evidence="2">
    <location>
        <begin position="334"/>
        <end position="528"/>
    </location>
</feature>
<dbReference type="SUPFAM" id="SSF53300">
    <property type="entry name" value="vWA-like"/>
    <property type="match status" value="1"/>
</dbReference>
<gene>
    <name evidence="3" type="ORF">F8O05_06240</name>
</gene>
<feature type="chain" id="PRO_5029508973" evidence="1">
    <location>
        <begin position="24"/>
        <end position="528"/>
    </location>
</feature>
<dbReference type="SMART" id="SM00327">
    <property type="entry name" value="VWA"/>
    <property type="match status" value="1"/>
</dbReference>
<dbReference type="Gene3D" id="3.40.50.410">
    <property type="entry name" value="von Willebrand factor, type A domain"/>
    <property type="match status" value="1"/>
</dbReference>
<dbReference type="Pfam" id="PF00092">
    <property type="entry name" value="VWA"/>
    <property type="match status" value="1"/>
</dbReference>
<comment type="caution">
    <text evidence="3">The sequence shown here is derived from an EMBL/GenBank/DDBJ whole genome shotgun (WGS) entry which is preliminary data.</text>
</comment>
<keyword evidence="4" id="KW-1185">Reference proteome</keyword>
<dbReference type="InterPro" id="IPR002035">
    <property type="entry name" value="VWF_A"/>
</dbReference>
<dbReference type="InterPro" id="IPR036465">
    <property type="entry name" value="vWFA_dom_sf"/>
</dbReference>
<name>A0A7J5BBJ3_9MICO</name>
<organism evidence="3 4">
    <name type="scientific">Gulosibacter chungangensis</name>
    <dbReference type="NCBI Taxonomy" id="979746"/>
    <lineage>
        <taxon>Bacteria</taxon>
        <taxon>Bacillati</taxon>
        <taxon>Actinomycetota</taxon>
        <taxon>Actinomycetes</taxon>
        <taxon>Micrococcales</taxon>
        <taxon>Microbacteriaceae</taxon>
        <taxon>Gulosibacter</taxon>
    </lineage>
</organism>
<proteinExistence type="predicted"/>
<dbReference type="RefSeq" id="WP_158051899.1">
    <property type="nucleotide sequence ID" value="NZ_WBKB01000003.1"/>
</dbReference>
<keyword evidence="1" id="KW-0732">Signal</keyword>
<protein>
    <submittedName>
        <fullName evidence="3">VWA domain-containing protein</fullName>
    </submittedName>
</protein>
<accession>A0A7J5BBJ3</accession>